<comment type="caution">
    <text evidence="8">The sequence shown here is derived from an EMBL/GenBank/DDBJ whole genome shotgun (WGS) entry which is preliminary data.</text>
</comment>
<keyword evidence="9" id="KW-1185">Reference proteome</keyword>
<evidence type="ECO:0000256" key="5">
    <source>
        <dbReference type="PIRSR" id="PIRSR602401-1"/>
    </source>
</evidence>
<dbReference type="PRINTS" id="PR00463">
    <property type="entry name" value="EP450I"/>
</dbReference>
<dbReference type="Gene3D" id="1.10.630.10">
    <property type="entry name" value="Cytochrome P450"/>
    <property type="match status" value="1"/>
</dbReference>
<keyword evidence="4 5" id="KW-0408">Iron</keyword>
<comment type="cofactor">
    <cofactor evidence="1 5">
        <name>heme</name>
        <dbReference type="ChEBI" id="CHEBI:30413"/>
    </cofactor>
</comment>
<name>A0AAJ0CD23_9PEZI</name>
<dbReference type="GO" id="GO:0005506">
    <property type="term" value="F:iron ion binding"/>
    <property type="evidence" value="ECO:0007669"/>
    <property type="project" value="InterPro"/>
</dbReference>
<gene>
    <name evidence="8" type="ORF">QBC33DRAFT_564604</name>
</gene>
<reference evidence="8" key="1">
    <citation type="submission" date="2023-06" db="EMBL/GenBank/DDBJ databases">
        <title>Genome-scale phylogeny and comparative genomics of the fungal order Sordariales.</title>
        <authorList>
            <consortium name="Lawrence Berkeley National Laboratory"/>
            <person name="Hensen N."/>
            <person name="Bonometti L."/>
            <person name="Westerberg I."/>
            <person name="Brannstrom I.O."/>
            <person name="Guillou S."/>
            <person name="Cros-Aarteil S."/>
            <person name="Calhoun S."/>
            <person name="Haridas S."/>
            <person name="Kuo A."/>
            <person name="Mondo S."/>
            <person name="Pangilinan J."/>
            <person name="Riley R."/>
            <person name="Labutti K."/>
            <person name="Andreopoulos B."/>
            <person name="Lipzen A."/>
            <person name="Chen C."/>
            <person name="Yanf M."/>
            <person name="Daum C."/>
            <person name="Ng V."/>
            <person name="Clum A."/>
            <person name="Steindorff A."/>
            <person name="Ohm R."/>
            <person name="Martin F."/>
            <person name="Silar P."/>
            <person name="Natvig D."/>
            <person name="Lalanne C."/>
            <person name="Gautier V."/>
            <person name="Ament-Velasquez S.L."/>
            <person name="Kruys A."/>
            <person name="Hutchinson M.I."/>
            <person name="Powell A.J."/>
            <person name="Barry K."/>
            <person name="Miller A.N."/>
            <person name="Grigoriev I.V."/>
            <person name="Debuchy R."/>
            <person name="Gladieux P."/>
            <person name="Thoren M.H."/>
            <person name="Johannesson H."/>
        </authorList>
    </citation>
    <scope>NUCLEOTIDE SEQUENCE</scope>
    <source>
        <strain evidence="8">8032-3</strain>
    </source>
</reference>
<proteinExistence type="inferred from homology"/>
<evidence type="ECO:0000313" key="9">
    <source>
        <dbReference type="Proteomes" id="UP001244011"/>
    </source>
</evidence>
<keyword evidence="2 5" id="KW-0349">Heme</keyword>
<dbReference type="PANTHER" id="PTHR24305:SF218">
    <property type="entry name" value="P450, PUTATIVE (EUROFUNG)-RELATED"/>
    <property type="match status" value="1"/>
</dbReference>
<evidence type="ECO:0000256" key="7">
    <source>
        <dbReference type="SAM" id="Phobius"/>
    </source>
</evidence>
<dbReference type="InterPro" id="IPR001128">
    <property type="entry name" value="Cyt_P450"/>
</dbReference>
<protein>
    <submittedName>
        <fullName evidence="8">Cytochrome P450</fullName>
    </submittedName>
</protein>
<feature type="transmembrane region" description="Helical" evidence="7">
    <location>
        <begin position="6"/>
        <end position="29"/>
    </location>
</feature>
<dbReference type="RefSeq" id="XP_060288314.1">
    <property type="nucleotide sequence ID" value="XM_060430400.1"/>
</dbReference>
<dbReference type="InterPro" id="IPR036396">
    <property type="entry name" value="Cyt_P450_sf"/>
</dbReference>
<keyword evidence="7" id="KW-1133">Transmembrane helix</keyword>
<dbReference type="InterPro" id="IPR050121">
    <property type="entry name" value="Cytochrome_P450_monoxygenase"/>
</dbReference>
<dbReference type="PANTHER" id="PTHR24305">
    <property type="entry name" value="CYTOCHROME P450"/>
    <property type="match status" value="1"/>
</dbReference>
<dbReference type="AlphaFoldDB" id="A0AAJ0CD23"/>
<dbReference type="PRINTS" id="PR00385">
    <property type="entry name" value="P450"/>
</dbReference>
<dbReference type="GO" id="GO:0020037">
    <property type="term" value="F:heme binding"/>
    <property type="evidence" value="ECO:0007669"/>
    <property type="project" value="InterPro"/>
</dbReference>
<dbReference type="Pfam" id="PF00067">
    <property type="entry name" value="p450"/>
    <property type="match status" value="1"/>
</dbReference>
<evidence type="ECO:0000256" key="2">
    <source>
        <dbReference type="ARBA" id="ARBA00022617"/>
    </source>
</evidence>
<evidence type="ECO:0000256" key="1">
    <source>
        <dbReference type="ARBA" id="ARBA00001971"/>
    </source>
</evidence>
<dbReference type="InterPro" id="IPR002401">
    <property type="entry name" value="Cyt_P450_E_grp-I"/>
</dbReference>
<dbReference type="GeneID" id="85313587"/>
<dbReference type="GO" id="GO:0016705">
    <property type="term" value="F:oxidoreductase activity, acting on paired donors, with incorporation or reduction of molecular oxygen"/>
    <property type="evidence" value="ECO:0007669"/>
    <property type="project" value="InterPro"/>
</dbReference>
<dbReference type="InterPro" id="IPR017972">
    <property type="entry name" value="Cyt_P450_CS"/>
</dbReference>
<keyword evidence="7" id="KW-0812">Transmembrane</keyword>
<keyword evidence="7" id="KW-0472">Membrane</keyword>
<organism evidence="8 9">
    <name type="scientific">Phialemonium atrogriseum</name>
    <dbReference type="NCBI Taxonomy" id="1093897"/>
    <lineage>
        <taxon>Eukaryota</taxon>
        <taxon>Fungi</taxon>
        <taxon>Dikarya</taxon>
        <taxon>Ascomycota</taxon>
        <taxon>Pezizomycotina</taxon>
        <taxon>Sordariomycetes</taxon>
        <taxon>Sordariomycetidae</taxon>
        <taxon>Cephalothecales</taxon>
        <taxon>Cephalothecaceae</taxon>
        <taxon>Phialemonium</taxon>
    </lineage>
</organism>
<evidence type="ECO:0000256" key="3">
    <source>
        <dbReference type="ARBA" id="ARBA00022723"/>
    </source>
</evidence>
<dbReference type="EMBL" id="MU838997">
    <property type="protein sequence ID" value="KAK1772101.1"/>
    <property type="molecule type" value="Genomic_DNA"/>
</dbReference>
<dbReference type="SUPFAM" id="SSF48264">
    <property type="entry name" value="Cytochrome P450"/>
    <property type="match status" value="1"/>
</dbReference>
<keyword evidence="6" id="KW-0560">Oxidoreductase</keyword>
<dbReference type="PROSITE" id="PS00086">
    <property type="entry name" value="CYTOCHROME_P450"/>
    <property type="match status" value="1"/>
</dbReference>
<comment type="similarity">
    <text evidence="6">Belongs to the cytochrome P450 family.</text>
</comment>
<evidence type="ECO:0000256" key="4">
    <source>
        <dbReference type="ARBA" id="ARBA00023004"/>
    </source>
</evidence>
<dbReference type="Proteomes" id="UP001244011">
    <property type="component" value="Unassembled WGS sequence"/>
</dbReference>
<feature type="binding site" description="axial binding residue" evidence="5">
    <location>
        <position position="434"/>
    </location>
    <ligand>
        <name>heme</name>
        <dbReference type="ChEBI" id="CHEBI:30413"/>
    </ligand>
    <ligandPart>
        <name>Fe</name>
        <dbReference type="ChEBI" id="CHEBI:18248"/>
    </ligandPart>
</feature>
<keyword evidence="6" id="KW-0503">Monooxygenase</keyword>
<dbReference type="GO" id="GO:0004497">
    <property type="term" value="F:monooxygenase activity"/>
    <property type="evidence" value="ECO:0007669"/>
    <property type="project" value="UniProtKB-KW"/>
</dbReference>
<sequence length="504" mass="57545">MALAMQLLVLLVTLFTSQLVYLVVARLFLSPLRAFPGPKWAALTEWWEVLHTARCDRFIVIQKLHEQLGPVVRIGPNHLSIASSKTFQHVFVTKCSSFVKSDFYATIQPGVGDKYSGLFNFTDHARSVQERRDLQPMFSPASLRKMEGRFEPLLDQMVLEMKKRDEMDMFNLLKYLLLDAIGDLAFGESFGQLQTGEEHQYVTDFNRAFMLIGLQVTFSWLIPFIPYLPLKPVKDAYFGLQRVFKYAQERVDAYLASDDDKSGTLLSGYLDTKTGQPKEPYTPWTVAIAGHGFVVAGSESSSITIAYMLYLLIKHPEVEKRLRAELATLPPNYSSTDLAGLRYFDAFLRETLRIFPPAPSPMPRVVPAEGFTIEGVTYPPHTIVSSQPYSIHRDPKVFDRPATFDPDRWLTDSKELKDLMTKAFIPFSAGQRGCLGRGLAWIHMQKTLARLLDEFEGFEMTRGMTDNDMEMIERGALAKPRGTKLWVKYRVRRREERLKEGHSD</sequence>
<evidence type="ECO:0000256" key="6">
    <source>
        <dbReference type="RuleBase" id="RU000461"/>
    </source>
</evidence>
<accession>A0AAJ0CD23</accession>
<evidence type="ECO:0000313" key="8">
    <source>
        <dbReference type="EMBL" id="KAK1772101.1"/>
    </source>
</evidence>
<keyword evidence="3 5" id="KW-0479">Metal-binding</keyword>